<protein>
    <submittedName>
        <fullName evidence="1">Uncharacterized protein</fullName>
    </submittedName>
</protein>
<comment type="caution">
    <text evidence="1">The sequence shown here is derived from an EMBL/GenBank/DDBJ whole genome shotgun (WGS) entry which is preliminary data.</text>
</comment>
<accession>A0A8X7R4I7</accession>
<sequence>MRFHFITGNQLPIREDCENPYVASDFSFTPLPVMNGEDYIAFGSHINIKIWWKWLTIGYAYLGYIIEDDICTVQPFSPTNDIDLTPIFVSQYAMDSLAVKFPYLVQVKLKKANKQGDKLIKASFMSPCCIYVESPSLVMPSVMHGEDYVRLGFFFGQKSRVAYIFDDSRFPPCTEYSKCNRLLSGYCFSFTLKEDISDAITLETIEFPCTKRGFLGRMTHEFDHHKDNECLEEWSSRKERTDLQRSAGNLAT</sequence>
<dbReference type="AlphaFoldDB" id="A0A8X7R4I7"/>
<dbReference type="PANTHER" id="PTHR42663:SF17">
    <property type="entry name" value="GENOME ASSEMBLY, CHROMOSOME: A08"/>
    <property type="match status" value="1"/>
</dbReference>
<dbReference type="EMBL" id="JAAMPC010000011">
    <property type="protein sequence ID" value="KAG2281113.1"/>
    <property type="molecule type" value="Genomic_DNA"/>
</dbReference>
<dbReference type="OrthoDB" id="10439279at2759"/>
<dbReference type="PANTHER" id="PTHR42663">
    <property type="entry name" value="HYDROLASE C777.06C-RELATED-RELATED"/>
    <property type="match status" value="1"/>
</dbReference>
<dbReference type="Proteomes" id="UP000886595">
    <property type="component" value="Unassembled WGS sequence"/>
</dbReference>
<reference evidence="1 2" key="1">
    <citation type="submission" date="2020-02" db="EMBL/GenBank/DDBJ databases">
        <authorList>
            <person name="Ma Q."/>
            <person name="Huang Y."/>
            <person name="Song X."/>
            <person name="Pei D."/>
        </authorList>
    </citation>
    <scope>NUCLEOTIDE SEQUENCE [LARGE SCALE GENOMIC DNA]</scope>
    <source>
        <strain evidence="1">Sxm20200214</strain>
        <tissue evidence="1">Leaf</tissue>
    </source>
</reference>
<name>A0A8X7R4I7_BRACI</name>
<keyword evidence="2" id="KW-1185">Reference proteome</keyword>
<gene>
    <name evidence="1" type="ORF">Bca52824_052333</name>
</gene>
<evidence type="ECO:0000313" key="1">
    <source>
        <dbReference type="EMBL" id="KAG2281113.1"/>
    </source>
</evidence>
<evidence type="ECO:0000313" key="2">
    <source>
        <dbReference type="Proteomes" id="UP000886595"/>
    </source>
</evidence>
<organism evidence="1 2">
    <name type="scientific">Brassica carinata</name>
    <name type="common">Ethiopian mustard</name>
    <name type="synonym">Abyssinian cabbage</name>
    <dbReference type="NCBI Taxonomy" id="52824"/>
    <lineage>
        <taxon>Eukaryota</taxon>
        <taxon>Viridiplantae</taxon>
        <taxon>Streptophyta</taxon>
        <taxon>Embryophyta</taxon>
        <taxon>Tracheophyta</taxon>
        <taxon>Spermatophyta</taxon>
        <taxon>Magnoliopsida</taxon>
        <taxon>eudicotyledons</taxon>
        <taxon>Gunneridae</taxon>
        <taxon>Pentapetalae</taxon>
        <taxon>rosids</taxon>
        <taxon>malvids</taxon>
        <taxon>Brassicales</taxon>
        <taxon>Brassicaceae</taxon>
        <taxon>Brassiceae</taxon>
        <taxon>Brassica</taxon>
    </lineage>
</organism>
<proteinExistence type="predicted"/>